<dbReference type="Proteomes" id="UP001500393">
    <property type="component" value="Unassembled WGS sequence"/>
</dbReference>
<dbReference type="InterPro" id="IPR007627">
    <property type="entry name" value="RNA_pol_sigma70_r2"/>
</dbReference>
<dbReference type="Pfam" id="PF04542">
    <property type="entry name" value="Sigma70_r2"/>
    <property type="match status" value="1"/>
</dbReference>
<dbReference type="PANTHER" id="PTHR30173">
    <property type="entry name" value="SIGMA 19 FACTOR"/>
    <property type="match status" value="1"/>
</dbReference>
<protein>
    <recommendedName>
        <fullName evidence="1">RNA polymerase sigma-70 region 2 domain-containing protein</fullName>
    </recommendedName>
</protein>
<sequence>MSEHAADPATEVLVVHRNLLCTAAYEILGSAADAEDVLQDTRLRWVKLDLAHLREQRAYLRRGVIVGDREYA</sequence>
<name>A0ABP4PR45_9ACTN</name>
<dbReference type="EMBL" id="BAAAOS010000028">
    <property type="protein sequence ID" value="GAA1585069.1"/>
    <property type="molecule type" value="Genomic_DNA"/>
</dbReference>
<proteinExistence type="predicted"/>
<keyword evidence="3" id="KW-1185">Reference proteome</keyword>
<dbReference type="SUPFAM" id="SSF88946">
    <property type="entry name" value="Sigma2 domain of RNA polymerase sigma factors"/>
    <property type="match status" value="1"/>
</dbReference>
<evidence type="ECO:0000313" key="3">
    <source>
        <dbReference type="Proteomes" id="UP001500393"/>
    </source>
</evidence>
<evidence type="ECO:0000259" key="1">
    <source>
        <dbReference type="Pfam" id="PF04542"/>
    </source>
</evidence>
<comment type="caution">
    <text evidence="2">The sequence shown here is derived from an EMBL/GenBank/DDBJ whole genome shotgun (WGS) entry which is preliminary data.</text>
</comment>
<gene>
    <name evidence="2" type="ORF">GCM10009789_43430</name>
</gene>
<accession>A0ABP4PR45</accession>
<evidence type="ECO:0000313" key="2">
    <source>
        <dbReference type="EMBL" id="GAA1585069.1"/>
    </source>
</evidence>
<reference evidence="3" key="1">
    <citation type="journal article" date="2019" name="Int. J. Syst. Evol. Microbiol.">
        <title>The Global Catalogue of Microorganisms (GCM) 10K type strain sequencing project: providing services to taxonomists for standard genome sequencing and annotation.</title>
        <authorList>
            <consortium name="The Broad Institute Genomics Platform"/>
            <consortium name="The Broad Institute Genome Sequencing Center for Infectious Disease"/>
            <person name="Wu L."/>
            <person name="Ma J."/>
        </authorList>
    </citation>
    <scope>NUCLEOTIDE SEQUENCE [LARGE SCALE GENOMIC DNA]</scope>
    <source>
        <strain evidence="3">JCM 14969</strain>
    </source>
</reference>
<dbReference type="Gene3D" id="1.10.1740.10">
    <property type="match status" value="1"/>
</dbReference>
<dbReference type="PANTHER" id="PTHR30173:SF36">
    <property type="entry name" value="ECF RNA POLYMERASE SIGMA FACTOR SIGJ"/>
    <property type="match status" value="1"/>
</dbReference>
<feature type="domain" description="RNA polymerase sigma-70 region 2" evidence="1">
    <location>
        <begin position="16"/>
        <end position="47"/>
    </location>
</feature>
<dbReference type="InterPro" id="IPR052704">
    <property type="entry name" value="ECF_Sigma-70_Domain"/>
</dbReference>
<organism evidence="2 3">
    <name type="scientific">Kribbella sancticallisti</name>
    <dbReference type="NCBI Taxonomy" id="460087"/>
    <lineage>
        <taxon>Bacteria</taxon>
        <taxon>Bacillati</taxon>
        <taxon>Actinomycetota</taxon>
        <taxon>Actinomycetes</taxon>
        <taxon>Propionibacteriales</taxon>
        <taxon>Kribbellaceae</taxon>
        <taxon>Kribbella</taxon>
    </lineage>
</organism>
<dbReference type="InterPro" id="IPR013325">
    <property type="entry name" value="RNA_pol_sigma_r2"/>
</dbReference>